<dbReference type="InterPro" id="IPR002347">
    <property type="entry name" value="SDR_fam"/>
</dbReference>
<keyword evidence="2" id="KW-0560">Oxidoreductase</keyword>
<evidence type="ECO:0000256" key="2">
    <source>
        <dbReference type="ARBA" id="ARBA00023002"/>
    </source>
</evidence>
<evidence type="ECO:0000313" key="3">
    <source>
        <dbReference type="EMBL" id="QJT05262.1"/>
    </source>
</evidence>
<dbReference type="PROSITE" id="PS00061">
    <property type="entry name" value="ADH_SHORT"/>
    <property type="match status" value="1"/>
</dbReference>
<dbReference type="EMBL" id="CP049838">
    <property type="protein sequence ID" value="QJT05262.1"/>
    <property type="molecule type" value="Genomic_DNA"/>
</dbReference>
<dbReference type="PRINTS" id="PR00081">
    <property type="entry name" value="GDHRDH"/>
</dbReference>
<organism evidence="3 4">
    <name type="scientific">Streptomyces asoensis</name>
    <dbReference type="NCBI Taxonomy" id="249586"/>
    <lineage>
        <taxon>Bacteria</taxon>
        <taxon>Bacillati</taxon>
        <taxon>Actinomycetota</taxon>
        <taxon>Actinomycetes</taxon>
        <taxon>Kitasatosporales</taxon>
        <taxon>Streptomycetaceae</taxon>
        <taxon>Streptomyces</taxon>
    </lineage>
</organism>
<dbReference type="Proteomes" id="UP000502665">
    <property type="component" value="Chromosome"/>
</dbReference>
<name>A0A6M4WZA2_9ACTN</name>
<dbReference type="SUPFAM" id="SSF51735">
    <property type="entry name" value="NAD(P)-binding Rossmann-fold domains"/>
    <property type="match status" value="1"/>
</dbReference>
<dbReference type="Gene3D" id="3.40.50.720">
    <property type="entry name" value="NAD(P)-binding Rossmann-like Domain"/>
    <property type="match status" value="1"/>
</dbReference>
<sequence length="259" mass="26350">MPDNKVLTPEDTAHQGKVALVTGGGRGFGKAFGAALSALGAQVVLADIDGAAAAEAAAELTARGGRVTGVACDVADEGAVGAVVGAVAERHGGLDILVNNAGLHAAYNRPFTELGLAKVRRVLDVNVMGVVICSLAAREAMKGRAGASIVNISSSAAYANRSVYGVSKLAVRGLTVSFAREFAADGIRVNAIAPGLILTDTVRAELSPAEADRVLGEQILHREGREQDIVDALLHLVSSKASFVTGETLRVTGGFALSV</sequence>
<proteinExistence type="inferred from homology"/>
<evidence type="ECO:0000256" key="1">
    <source>
        <dbReference type="ARBA" id="ARBA00006484"/>
    </source>
</evidence>
<accession>A0A6M4WZA2</accession>
<keyword evidence="4" id="KW-1185">Reference proteome</keyword>
<dbReference type="GO" id="GO:0016491">
    <property type="term" value="F:oxidoreductase activity"/>
    <property type="evidence" value="ECO:0007669"/>
    <property type="project" value="UniProtKB-KW"/>
</dbReference>
<protein>
    <submittedName>
        <fullName evidence="3">SDR family oxidoreductase</fullName>
    </submittedName>
</protein>
<comment type="similarity">
    <text evidence="1">Belongs to the short-chain dehydrogenases/reductases (SDR) family.</text>
</comment>
<dbReference type="InterPro" id="IPR036291">
    <property type="entry name" value="NAD(P)-bd_dom_sf"/>
</dbReference>
<reference evidence="3" key="1">
    <citation type="submission" date="2020-03" db="EMBL/GenBank/DDBJ databases">
        <title>Molecular networking-based the target discovery of potent antiproliferative macrolactams: 5/6/7/16 polycyclic ansamycins and glycosylated trienomycin from Streptomyces cacaoi subsp. asoensis.</title>
        <authorList>
            <person name="Liu L.-L."/>
        </authorList>
    </citation>
    <scope>NUCLEOTIDE SEQUENCE [LARGE SCALE GENOMIC DNA]</scope>
    <source>
        <strain evidence="3">H2S5</strain>
    </source>
</reference>
<dbReference type="RefSeq" id="WP_171400584.1">
    <property type="nucleotide sequence ID" value="NZ_CP049838.1"/>
</dbReference>
<evidence type="ECO:0000313" key="4">
    <source>
        <dbReference type="Proteomes" id="UP000502665"/>
    </source>
</evidence>
<dbReference type="Pfam" id="PF13561">
    <property type="entry name" value="adh_short_C2"/>
    <property type="match status" value="1"/>
</dbReference>
<dbReference type="PRINTS" id="PR00080">
    <property type="entry name" value="SDRFAMILY"/>
</dbReference>
<dbReference type="InterPro" id="IPR020904">
    <property type="entry name" value="Sc_DH/Rdtase_CS"/>
</dbReference>
<dbReference type="AlphaFoldDB" id="A0A6M4WZA2"/>
<gene>
    <name evidence="3" type="ORF">G9272_37280</name>
</gene>
<dbReference type="FunFam" id="3.40.50.720:FF:000084">
    <property type="entry name" value="Short-chain dehydrogenase reductase"/>
    <property type="match status" value="1"/>
</dbReference>
<dbReference type="PANTHER" id="PTHR43639:SF9">
    <property type="entry name" value="BLL5898 PROTEIN"/>
    <property type="match status" value="1"/>
</dbReference>
<dbReference type="CDD" id="cd05233">
    <property type="entry name" value="SDR_c"/>
    <property type="match status" value="1"/>
</dbReference>
<dbReference type="PANTHER" id="PTHR43639">
    <property type="entry name" value="OXIDOREDUCTASE, SHORT-CHAIN DEHYDROGENASE/REDUCTASE FAMILY (AFU_ORTHOLOGUE AFUA_5G02870)"/>
    <property type="match status" value="1"/>
</dbReference>